<dbReference type="OrthoDB" id="5353066at2759"/>
<feature type="region of interest" description="Disordered" evidence="1">
    <location>
        <begin position="807"/>
        <end position="843"/>
    </location>
</feature>
<evidence type="ECO:0000256" key="2">
    <source>
        <dbReference type="SAM" id="Phobius"/>
    </source>
</evidence>
<evidence type="ECO:0000313" key="4">
    <source>
        <dbReference type="Proteomes" id="UP000606974"/>
    </source>
</evidence>
<name>A0A8H7AFI8_9EURO</name>
<feature type="region of interest" description="Disordered" evidence="1">
    <location>
        <begin position="771"/>
        <end position="791"/>
    </location>
</feature>
<feature type="compositionally biased region" description="Basic and acidic residues" evidence="1">
    <location>
        <begin position="292"/>
        <end position="308"/>
    </location>
</feature>
<feature type="compositionally biased region" description="Polar residues" evidence="1">
    <location>
        <begin position="224"/>
        <end position="240"/>
    </location>
</feature>
<organism evidence="3 4">
    <name type="scientific">Endocarpon pusillum</name>
    <dbReference type="NCBI Taxonomy" id="364733"/>
    <lineage>
        <taxon>Eukaryota</taxon>
        <taxon>Fungi</taxon>
        <taxon>Dikarya</taxon>
        <taxon>Ascomycota</taxon>
        <taxon>Pezizomycotina</taxon>
        <taxon>Eurotiomycetes</taxon>
        <taxon>Chaetothyriomycetidae</taxon>
        <taxon>Verrucariales</taxon>
        <taxon>Verrucariaceae</taxon>
        <taxon>Endocarpon</taxon>
    </lineage>
</organism>
<feature type="region of interest" description="Disordered" evidence="1">
    <location>
        <begin position="330"/>
        <end position="450"/>
    </location>
</feature>
<evidence type="ECO:0000256" key="1">
    <source>
        <dbReference type="SAM" id="MobiDB-lite"/>
    </source>
</evidence>
<feature type="region of interest" description="Disordered" evidence="1">
    <location>
        <begin position="288"/>
        <end position="314"/>
    </location>
</feature>
<feature type="compositionally biased region" description="Basic and acidic residues" evidence="1">
    <location>
        <begin position="463"/>
        <end position="487"/>
    </location>
</feature>
<keyword evidence="2" id="KW-1133">Transmembrane helix</keyword>
<comment type="caution">
    <text evidence="3">The sequence shown here is derived from an EMBL/GenBank/DDBJ whole genome shotgun (WGS) entry which is preliminary data.</text>
</comment>
<accession>A0A8H7AFI8</accession>
<feature type="region of interest" description="Disordered" evidence="1">
    <location>
        <begin position="898"/>
        <end position="949"/>
    </location>
</feature>
<dbReference type="Proteomes" id="UP000606974">
    <property type="component" value="Unassembled WGS sequence"/>
</dbReference>
<feature type="region of interest" description="Disordered" evidence="1">
    <location>
        <begin position="670"/>
        <end position="721"/>
    </location>
</feature>
<feature type="compositionally biased region" description="Polar residues" evidence="1">
    <location>
        <begin position="903"/>
        <end position="915"/>
    </location>
</feature>
<keyword evidence="2" id="KW-0812">Transmembrane</keyword>
<feature type="compositionally biased region" description="Low complexity" evidence="1">
    <location>
        <begin position="969"/>
        <end position="988"/>
    </location>
</feature>
<feature type="region of interest" description="Disordered" evidence="1">
    <location>
        <begin position="1018"/>
        <end position="1039"/>
    </location>
</feature>
<feature type="transmembrane region" description="Helical" evidence="2">
    <location>
        <begin position="1267"/>
        <end position="1290"/>
    </location>
</feature>
<proteinExistence type="predicted"/>
<feature type="compositionally biased region" description="Low complexity" evidence="1">
    <location>
        <begin position="340"/>
        <end position="349"/>
    </location>
</feature>
<dbReference type="EMBL" id="JAACFV010000058">
    <property type="protein sequence ID" value="KAF7508158.1"/>
    <property type="molecule type" value="Genomic_DNA"/>
</dbReference>
<protein>
    <submittedName>
        <fullName evidence="3">Uncharacterized protein</fullName>
    </submittedName>
</protein>
<sequence length="1291" mass="141634">MASQTGFCGDGCSIDTMDIDCSMAFRMVESTIKRIMSGLRERRENGTVFAGLIKTDLAVLASQHRCSKFLTSVAPHSNSSSSSQIPYSYPSTASLLPQLRSILQGLEELSLQESPQAASTPFAAPSRTRAAISVLTGDAVTGPTHHPLTRLSYPEFPDTQASALSHHRNQARRELHRNARANTFSSLPEARHCELRERAESVAQYRRVANRLRHNRETVLGPGKNQNQPSSSGLEITSNFPRPATPDLLEFHSTSSLVLRGSLPTSLEDLEELACLVRLLSHWFAPSMASESGEKPGPKDIAARRTDTPPRSIFDDYQSAYQSILSPDRAFSGTSKVGEAATTSSADSDLSPPNNPFAELSPPSYGTRSASLPESRDRRNSRLSNSPRPKRRTNFLRPISVSPPSGHAIRPASMAKHDSNSSFNFGSPRRLNQDRSPNTKQPNLHGARGRVEKASIIGSIVKRHGDESDFRKRSTESGREVEVEKSLDISSPRQSVLDDPDVLRSSPAGEAPTIPLPPDPSCVVAKGLIAETLSEISLYENTEKLLNLTHASGTGTLAGRKASGSPFKSATSQKGVLNSEFSWMGNKGKTSFRDLSTKELNQLRKSVHEQAGELISQSVIDPVGNEPYNDQYVLSNATYQSPRAGQRSTTSDELVEADARAAQLLSERLATHSSEQEQKSFSEPPAFDQQNPKAGVDNTGELGSDSVLDFGGPQSSSSRGVSLDFALKDGSFRPGLYMDESSMASLVGRESAEAARLSAIAKGKKVIRSAKSEEEEDLFTEGDGNDGGEWETVGESGMQRDLRTQVSIGRDTSGSSLANVSSNESAEQVKAAPSPWDPLRSHPTFVTPPMKAVIHRYRRNGKTFEVQDPATVPRYVPPHFEGHPLPRLNRITSSTPALPHIATPTNQCRTGQSPSYRHPTPLSGEHQNPFSSSPPPVNVNTPGSSFELSELPCKHTDKRQAIHADSPHPLHQTHTPTPNTTNNHSENPFATQDTCSDVSEDGSYLTFYPTNLTVDGSSILHPNSQHTPKSAKSYTPGSIQRTKQFLTGSPELKMPESRRYQRIPEGRVPSTHQTASPRAHIEEDLMGPTKPFRSANPLPDLPASNNFGLTFNQPLTSSSTDNQIAERMIMANNDMNTLKKKCPEFPLNDSMLKLVFRNEDGTATDRPKALRGTKYEEDGRIFEQAWCDVHNRWEFSHAPRLTKRIPKDDPKIQREMGRRIVLWLFLSVIGWLPLIFFVAWDPGHVRDDVMREWTKGTCQTFHKKEILLARMLTGFIGAVVAVALALVGVYL</sequence>
<keyword evidence="2" id="KW-0472">Membrane</keyword>
<gene>
    <name evidence="3" type="ORF">GJ744_009599</name>
</gene>
<evidence type="ECO:0000313" key="3">
    <source>
        <dbReference type="EMBL" id="KAF7508158.1"/>
    </source>
</evidence>
<feature type="region of interest" description="Disordered" evidence="1">
    <location>
        <begin position="462"/>
        <end position="517"/>
    </location>
</feature>
<reference evidence="3" key="1">
    <citation type="submission" date="2020-02" db="EMBL/GenBank/DDBJ databases">
        <authorList>
            <person name="Palmer J.M."/>
        </authorList>
    </citation>
    <scope>NUCLEOTIDE SEQUENCE</scope>
    <source>
        <strain evidence="3">EPUS1.4</strain>
        <tissue evidence="3">Thallus</tissue>
    </source>
</reference>
<keyword evidence="4" id="KW-1185">Reference proteome</keyword>
<feature type="compositionally biased region" description="Polar residues" evidence="1">
    <location>
        <begin position="807"/>
        <end position="826"/>
    </location>
</feature>
<feature type="region of interest" description="Disordered" evidence="1">
    <location>
        <begin position="214"/>
        <end position="247"/>
    </location>
</feature>
<feature type="compositionally biased region" description="Acidic residues" evidence="1">
    <location>
        <begin position="773"/>
        <end position="789"/>
    </location>
</feature>
<feature type="transmembrane region" description="Helical" evidence="2">
    <location>
        <begin position="1220"/>
        <end position="1240"/>
    </location>
</feature>
<feature type="region of interest" description="Disordered" evidence="1">
    <location>
        <begin position="965"/>
        <end position="998"/>
    </location>
</feature>